<proteinExistence type="predicted"/>
<dbReference type="Pfam" id="PF13649">
    <property type="entry name" value="Methyltransf_25"/>
    <property type="match status" value="1"/>
</dbReference>
<dbReference type="SUPFAM" id="SSF53335">
    <property type="entry name" value="S-adenosyl-L-methionine-dependent methyltransferases"/>
    <property type="match status" value="1"/>
</dbReference>
<dbReference type="Gene3D" id="3.40.50.150">
    <property type="entry name" value="Vaccinia Virus protein VP39"/>
    <property type="match status" value="1"/>
</dbReference>
<dbReference type="GeneID" id="110981058"/>
<dbReference type="InterPro" id="IPR029063">
    <property type="entry name" value="SAM-dependent_MTases_sf"/>
</dbReference>
<keyword evidence="3" id="KW-0949">S-adenosyl-L-methionine</keyword>
<keyword evidence="2" id="KW-0808">Transferase</keyword>
<dbReference type="OrthoDB" id="3647at2759"/>
<evidence type="ECO:0000256" key="2">
    <source>
        <dbReference type="ARBA" id="ARBA00022679"/>
    </source>
</evidence>
<protein>
    <submittedName>
        <fullName evidence="6">Uncharacterized protein LOC110981058</fullName>
    </submittedName>
</protein>
<evidence type="ECO:0000313" key="5">
    <source>
        <dbReference type="Proteomes" id="UP000694845"/>
    </source>
</evidence>
<evidence type="ECO:0000256" key="3">
    <source>
        <dbReference type="ARBA" id="ARBA00022691"/>
    </source>
</evidence>
<dbReference type="InterPro" id="IPR041698">
    <property type="entry name" value="Methyltransf_25"/>
</dbReference>
<dbReference type="RefSeq" id="XP_022093933.1">
    <property type="nucleotide sequence ID" value="XM_022238241.1"/>
</dbReference>
<dbReference type="Proteomes" id="UP000694845">
    <property type="component" value="Unplaced"/>
</dbReference>
<sequence>MATDSDRQNPAVIIDNYRKEAHSHTSAEALLEFYNSWAQTFDQVALGGGYKAPFTFAAVADEVIDDKSSRVLDAASGTGLIGKELKKLGFTCIDALDPSQDSLDKSKEHQSYSEYICDTLDEHQTKIPDNHYNAIVMVGAFGIAGHVDESCFTELIRLTKPGGYIIFTVSEKVLEQIEERMEVAIGAHSQQGRWEIVGYRWIQYFLNEKLDEKAKVPILRVLAKE</sequence>
<reference evidence="6" key="1">
    <citation type="submission" date="2025-08" db="UniProtKB">
        <authorList>
            <consortium name="RefSeq"/>
        </authorList>
    </citation>
    <scope>IDENTIFICATION</scope>
</reference>
<dbReference type="GO" id="GO:0010420">
    <property type="term" value="F:polyprenyldihydroxybenzoate methyltransferase activity"/>
    <property type="evidence" value="ECO:0007669"/>
    <property type="project" value="TreeGrafter"/>
</dbReference>
<keyword evidence="5" id="KW-1185">Reference proteome</keyword>
<dbReference type="KEGG" id="aplc:110981058"/>
<organism evidence="5 6">
    <name type="scientific">Acanthaster planci</name>
    <name type="common">Crown-of-thorns starfish</name>
    <dbReference type="NCBI Taxonomy" id="133434"/>
    <lineage>
        <taxon>Eukaryota</taxon>
        <taxon>Metazoa</taxon>
        <taxon>Echinodermata</taxon>
        <taxon>Eleutherozoa</taxon>
        <taxon>Asterozoa</taxon>
        <taxon>Asteroidea</taxon>
        <taxon>Valvatacea</taxon>
        <taxon>Valvatida</taxon>
        <taxon>Acanthasteridae</taxon>
        <taxon>Acanthaster</taxon>
    </lineage>
</organism>
<dbReference type="PANTHER" id="PTHR43464:SF19">
    <property type="entry name" value="UBIQUINONE BIOSYNTHESIS O-METHYLTRANSFERASE, MITOCHONDRIAL"/>
    <property type="match status" value="1"/>
</dbReference>
<evidence type="ECO:0000313" key="6">
    <source>
        <dbReference type="RefSeq" id="XP_022093933.1"/>
    </source>
</evidence>
<dbReference type="AlphaFoldDB" id="A0A8B7YKZ5"/>
<dbReference type="OMA" id="WELVETR"/>
<dbReference type="GO" id="GO:0032259">
    <property type="term" value="P:methylation"/>
    <property type="evidence" value="ECO:0007669"/>
    <property type="project" value="UniProtKB-KW"/>
</dbReference>
<feature type="domain" description="Methyltransferase" evidence="4">
    <location>
        <begin position="71"/>
        <end position="163"/>
    </location>
</feature>
<dbReference type="PANTHER" id="PTHR43464">
    <property type="entry name" value="METHYLTRANSFERASE"/>
    <property type="match status" value="1"/>
</dbReference>
<name>A0A8B7YKZ5_ACAPL</name>
<accession>A0A8B7YKZ5</accession>
<evidence type="ECO:0000256" key="1">
    <source>
        <dbReference type="ARBA" id="ARBA00022603"/>
    </source>
</evidence>
<dbReference type="CDD" id="cd02440">
    <property type="entry name" value="AdoMet_MTases"/>
    <property type="match status" value="1"/>
</dbReference>
<gene>
    <name evidence="6" type="primary">LOC110981058</name>
</gene>
<evidence type="ECO:0000259" key="4">
    <source>
        <dbReference type="Pfam" id="PF13649"/>
    </source>
</evidence>
<keyword evidence="1" id="KW-0489">Methyltransferase</keyword>